<accession>A0A151M3A2</accession>
<protein>
    <submittedName>
        <fullName evidence="1">Uncharacterized protein</fullName>
    </submittedName>
</protein>
<sequence>MANIEDYWTDHTYIPSCPLIIPKPRSNQGKGSISRVYKDPAKSNQLQQYLSEKLSNVMNDLDITDHWESLKKGIQKTPLSGSHTI</sequence>
<gene>
    <name evidence="1" type="ORF">Y1Q_0018914</name>
</gene>
<reference evidence="1 2" key="1">
    <citation type="journal article" date="2012" name="Genome Biol.">
        <title>Sequencing three crocodilian genomes to illuminate the evolution of archosaurs and amniotes.</title>
        <authorList>
            <person name="St John J.A."/>
            <person name="Braun E.L."/>
            <person name="Isberg S.R."/>
            <person name="Miles L.G."/>
            <person name="Chong A.Y."/>
            <person name="Gongora J."/>
            <person name="Dalzell P."/>
            <person name="Moran C."/>
            <person name="Bed'hom B."/>
            <person name="Abzhanov A."/>
            <person name="Burgess S.C."/>
            <person name="Cooksey A.M."/>
            <person name="Castoe T.A."/>
            <person name="Crawford N.G."/>
            <person name="Densmore L.D."/>
            <person name="Drew J.C."/>
            <person name="Edwards S.V."/>
            <person name="Faircloth B.C."/>
            <person name="Fujita M.K."/>
            <person name="Greenwold M.J."/>
            <person name="Hoffmann F.G."/>
            <person name="Howard J.M."/>
            <person name="Iguchi T."/>
            <person name="Janes D.E."/>
            <person name="Khan S.Y."/>
            <person name="Kohno S."/>
            <person name="de Koning A.J."/>
            <person name="Lance S.L."/>
            <person name="McCarthy F.M."/>
            <person name="McCormack J.E."/>
            <person name="Merchant M.E."/>
            <person name="Peterson D.G."/>
            <person name="Pollock D.D."/>
            <person name="Pourmand N."/>
            <person name="Raney B.J."/>
            <person name="Roessler K.A."/>
            <person name="Sanford J.R."/>
            <person name="Sawyer R.H."/>
            <person name="Schmidt C.J."/>
            <person name="Triplett E.W."/>
            <person name="Tuberville T.D."/>
            <person name="Venegas-Anaya M."/>
            <person name="Howard J.T."/>
            <person name="Jarvis E.D."/>
            <person name="Guillette L.J.Jr."/>
            <person name="Glenn T.C."/>
            <person name="Green R.E."/>
            <person name="Ray D.A."/>
        </authorList>
    </citation>
    <scope>NUCLEOTIDE SEQUENCE [LARGE SCALE GENOMIC DNA]</scope>
    <source>
        <strain evidence="1">KSC_2009_1</strain>
    </source>
</reference>
<evidence type="ECO:0000313" key="2">
    <source>
        <dbReference type="Proteomes" id="UP000050525"/>
    </source>
</evidence>
<organism evidence="1 2">
    <name type="scientific">Alligator mississippiensis</name>
    <name type="common">American alligator</name>
    <dbReference type="NCBI Taxonomy" id="8496"/>
    <lineage>
        <taxon>Eukaryota</taxon>
        <taxon>Metazoa</taxon>
        <taxon>Chordata</taxon>
        <taxon>Craniata</taxon>
        <taxon>Vertebrata</taxon>
        <taxon>Euteleostomi</taxon>
        <taxon>Archelosauria</taxon>
        <taxon>Archosauria</taxon>
        <taxon>Crocodylia</taxon>
        <taxon>Alligatoridae</taxon>
        <taxon>Alligatorinae</taxon>
        <taxon>Alligator</taxon>
    </lineage>
</organism>
<dbReference type="AlphaFoldDB" id="A0A151M3A2"/>
<dbReference type="EMBL" id="AKHW03006769">
    <property type="protein sequence ID" value="KYO18941.1"/>
    <property type="molecule type" value="Genomic_DNA"/>
</dbReference>
<proteinExistence type="predicted"/>
<dbReference type="Proteomes" id="UP000050525">
    <property type="component" value="Unassembled WGS sequence"/>
</dbReference>
<name>A0A151M3A2_ALLMI</name>
<evidence type="ECO:0000313" key="1">
    <source>
        <dbReference type="EMBL" id="KYO18941.1"/>
    </source>
</evidence>
<keyword evidence="2" id="KW-1185">Reference proteome</keyword>
<comment type="caution">
    <text evidence="1">The sequence shown here is derived from an EMBL/GenBank/DDBJ whole genome shotgun (WGS) entry which is preliminary data.</text>
</comment>